<proteinExistence type="predicted"/>
<dbReference type="EMBL" id="JASCSA010000022">
    <property type="protein sequence ID" value="MDI5886019.1"/>
    <property type="molecule type" value="Genomic_DNA"/>
</dbReference>
<evidence type="ECO:0000313" key="3">
    <source>
        <dbReference type="Proteomes" id="UP001229025"/>
    </source>
</evidence>
<keyword evidence="3" id="KW-1185">Reference proteome</keyword>
<name>A0ABT6UW50_9GAMM</name>
<dbReference type="PANTHER" id="PTHR10948">
    <property type="entry name" value="TRANSPOSASE"/>
    <property type="match status" value="1"/>
</dbReference>
<evidence type="ECO:0000313" key="2">
    <source>
        <dbReference type="EMBL" id="MDI5886019.1"/>
    </source>
</evidence>
<dbReference type="RefSeq" id="WP_284727568.1">
    <property type="nucleotide sequence ID" value="NZ_JASCSA010000022.1"/>
</dbReference>
<organism evidence="2 3">
    <name type="scientific">Cobetia amphilecti</name>
    <dbReference type="NCBI Taxonomy" id="1055104"/>
    <lineage>
        <taxon>Bacteria</taxon>
        <taxon>Pseudomonadati</taxon>
        <taxon>Pseudomonadota</taxon>
        <taxon>Gammaproteobacteria</taxon>
        <taxon>Oceanospirillales</taxon>
        <taxon>Halomonadaceae</taxon>
        <taxon>Cobetia</taxon>
    </lineage>
</organism>
<feature type="domain" description="Transposase IS30-like HTH" evidence="1">
    <location>
        <begin position="3"/>
        <end position="45"/>
    </location>
</feature>
<accession>A0ABT6UW50</accession>
<dbReference type="Gene3D" id="1.10.10.60">
    <property type="entry name" value="Homeodomain-like"/>
    <property type="match status" value="1"/>
</dbReference>
<dbReference type="PANTHER" id="PTHR10948:SF23">
    <property type="entry name" value="TRANSPOSASE INSI FOR INSERTION SEQUENCE ELEMENT IS30A-RELATED"/>
    <property type="match status" value="1"/>
</dbReference>
<dbReference type="Proteomes" id="UP001229025">
    <property type="component" value="Unassembled WGS sequence"/>
</dbReference>
<gene>
    <name evidence="2" type="ORF">QLT01_16875</name>
</gene>
<protein>
    <submittedName>
        <fullName evidence="2">Helix-turn-helix domain-containing protein</fullName>
    </submittedName>
</protein>
<evidence type="ECO:0000259" key="1">
    <source>
        <dbReference type="Pfam" id="PF13936"/>
    </source>
</evidence>
<comment type="caution">
    <text evidence="2">The sequence shown here is derived from an EMBL/GenBank/DDBJ whole genome shotgun (WGS) entry which is preliminary data.</text>
</comment>
<reference evidence="3" key="2">
    <citation type="submission" date="2023-07" db="EMBL/GenBank/DDBJ databases">
        <title>Genome-based characterization of strain KMM 296 and proposal for reclassification of Cobetia litoralis and Cobetia pacifica, and emended description of the species Cobetia amphilecti and Cobetia marina.</title>
        <authorList>
            <person name="Balabanova L."/>
            <person name="Nedashkovskaya O."/>
        </authorList>
    </citation>
    <scope>NUCLEOTIDE SEQUENCE [LARGE SCALE GENOMIC DNA]</scope>
    <source>
        <strain evidence="3">NRIC 0815</strain>
    </source>
</reference>
<reference evidence="2 3" key="1">
    <citation type="submission" date="2023-04" db="EMBL/GenBank/DDBJ databases">
        <authorList>
            <person name="Otstavnykh N."/>
            <person name="Seitkalieva A."/>
            <person name="Bystritskaya E."/>
        </authorList>
    </citation>
    <scope>NUCLEOTIDE SEQUENCE [LARGE SCALE GENOMIC DNA]</scope>
    <source>
        <strain evidence="2 3">NRIC 0815</strain>
    </source>
</reference>
<sequence>MEYRQLTQPQRYLIHAHYDLGMSQRQIGRELNLHSSTIRREIRRNATADDYDPEQAQALSDHRHHTATKWIKRLPSMMAAVAGQLGEEWSPQ</sequence>
<dbReference type="InterPro" id="IPR051917">
    <property type="entry name" value="Transposase-Integrase"/>
</dbReference>
<dbReference type="InterPro" id="IPR025246">
    <property type="entry name" value="IS30-like_HTH"/>
</dbReference>
<dbReference type="Pfam" id="PF13936">
    <property type="entry name" value="HTH_38"/>
    <property type="match status" value="1"/>
</dbReference>